<evidence type="ECO:0000313" key="1">
    <source>
        <dbReference type="EMBL" id="PQB04311.1"/>
    </source>
</evidence>
<reference evidence="1 2" key="1">
    <citation type="submission" date="2016-11" db="EMBL/GenBank/DDBJ databases">
        <title>Trade-off between light-utilization and light-protection in marine flavobacteria.</title>
        <authorList>
            <person name="Kumagai Y."/>
        </authorList>
    </citation>
    <scope>NUCLEOTIDE SEQUENCE [LARGE SCALE GENOMIC DNA]</scope>
    <source>
        <strain evidence="1 2">NBRC 107741</strain>
    </source>
</reference>
<accession>A0A2S7KNW2</accession>
<gene>
    <name evidence="1" type="ORF">BST85_04920</name>
</gene>
<comment type="caution">
    <text evidence="1">The sequence shown here is derived from an EMBL/GenBank/DDBJ whole genome shotgun (WGS) entry which is preliminary data.</text>
</comment>
<sequence length="223" mass="25163">MKVVIQIVLWVVIIFLGYKLYNSVLGPVQFNKEKEVRYRAVIKTLKDVRVAQLAHQEITGNFSGNFDSLVQFVDTAQFAIIQRRDTSYADVEKNRAYGIDEGYFIEETLLDTLGFVNVKDSLYGGSDRYKTMMNVPVEGIDAQFDIEAGKLEKNGTVFSVFECKVSKDVILHDKDKDMVANEKQVNSVDGVNGEYISIGSMNEINTTGNWPQLYDTEKDNSGN</sequence>
<dbReference type="RefSeq" id="WP_104812237.1">
    <property type="nucleotide sequence ID" value="NZ_MQUB01000001.1"/>
</dbReference>
<dbReference type="EMBL" id="MQUB01000001">
    <property type="protein sequence ID" value="PQB04311.1"/>
    <property type="molecule type" value="Genomic_DNA"/>
</dbReference>
<name>A0A2S7KNW2_9FLAO</name>
<proteinExistence type="predicted"/>
<evidence type="ECO:0000313" key="2">
    <source>
        <dbReference type="Proteomes" id="UP000239800"/>
    </source>
</evidence>
<dbReference type="OrthoDB" id="1466422at2"/>
<dbReference type="AlphaFoldDB" id="A0A2S7KNW2"/>
<dbReference type="Proteomes" id="UP000239800">
    <property type="component" value="Unassembled WGS sequence"/>
</dbReference>
<organism evidence="1 2">
    <name type="scientific">Aureitalea marina</name>
    <dbReference type="NCBI Taxonomy" id="930804"/>
    <lineage>
        <taxon>Bacteria</taxon>
        <taxon>Pseudomonadati</taxon>
        <taxon>Bacteroidota</taxon>
        <taxon>Flavobacteriia</taxon>
        <taxon>Flavobacteriales</taxon>
        <taxon>Flavobacteriaceae</taxon>
        <taxon>Aureitalea</taxon>
    </lineage>
</organism>
<protein>
    <submittedName>
        <fullName evidence="1">Uncharacterized protein</fullName>
    </submittedName>
</protein>
<keyword evidence="2" id="KW-1185">Reference proteome</keyword>